<feature type="transmembrane region" description="Helical" evidence="9">
    <location>
        <begin position="142"/>
        <end position="165"/>
    </location>
</feature>
<keyword evidence="6 9" id="KW-0472">Membrane</keyword>
<keyword evidence="7 8" id="KW-0407">Ion channel</keyword>
<organism evidence="11 12">
    <name type="scientific">Truncatella angustata</name>
    <dbReference type="NCBI Taxonomy" id="152316"/>
    <lineage>
        <taxon>Eukaryota</taxon>
        <taxon>Fungi</taxon>
        <taxon>Dikarya</taxon>
        <taxon>Ascomycota</taxon>
        <taxon>Pezizomycotina</taxon>
        <taxon>Sordariomycetes</taxon>
        <taxon>Xylariomycetidae</taxon>
        <taxon>Amphisphaeriales</taxon>
        <taxon>Sporocadaceae</taxon>
        <taxon>Truncatella</taxon>
    </lineage>
</organism>
<dbReference type="GO" id="GO:0005886">
    <property type="term" value="C:plasma membrane"/>
    <property type="evidence" value="ECO:0007669"/>
    <property type="project" value="TreeGrafter"/>
</dbReference>
<dbReference type="AlphaFoldDB" id="A0A9P8RHE1"/>
<dbReference type="PANTHER" id="PTHR11003">
    <property type="entry name" value="POTASSIUM CHANNEL, SUBFAMILY K"/>
    <property type="match status" value="1"/>
</dbReference>
<dbReference type="GO" id="GO:0015271">
    <property type="term" value="F:outward rectifier potassium channel activity"/>
    <property type="evidence" value="ECO:0007669"/>
    <property type="project" value="TreeGrafter"/>
</dbReference>
<feature type="transmembrane region" description="Helical" evidence="9">
    <location>
        <begin position="77"/>
        <end position="96"/>
    </location>
</feature>
<keyword evidence="4 9" id="KW-1133">Transmembrane helix</keyword>
<dbReference type="PRINTS" id="PR01333">
    <property type="entry name" value="2POREKCHANEL"/>
</dbReference>
<evidence type="ECO:0000313" key="11">
    <source>
        <dbReference type="EMBL" id="KAH6645854.1"/>
    </source>
</evidence>
<feature type="transmembrane region" description="Helical" evidence="9">
    <location>
        <begin position="355"/>
        <end position="374"/>
    </location>
</feature>
<evidence type="ECO:0000256" key="5">
    <source>
        <dbReference type="ARBA" id="ARBA00023065"/>
    </source>
</evidence>
<sequence length="606" mass="67867">MHLHHPRPGDEIHGDNENCYWVESIWWYMSFAFPAIAGAFGPIASAFSICSLIRPWIKPSTGEDLNNWNDQVLVISNAIQLSLAVGANVLLLVNVIRGLKSSIALPLTIAGWYISAFVLAALAIVGSQRAAALHFEFVWLQAYYYCMYSAIVYFLVASFLLSNYIGGRRGRHDHNTTSQASVRTLMAHTILYLTYLLFGALLFSRIEGWVYLDGVYWAQTTLLTIGLGDIVPTTTAGRALLVPYSIGGVVLLGLTLAAIRRLVLAGGRTTLSTKKLCRARNSYLQELKNSGSRGTHIITGRKELEQTYRKMREVQWAVTRQLRWTEMAISISVWLVLWLLGGTVFMICEAPVQDWTFFNGIYFAFVSLMTIGYGDLHPESSCGRSFFVFWTLLAVPVVTILISNAEDSVVRIFRDLSILAGNKSTPDIENKSRERFRVTMSSLGPEEIQSNGLLGAQGLISRGYAEQAPPGTIIRSRRKYQVTLIDGIRYTISRLEEDALRSFNFYEWMALMEMIGEQGRHRTASRLERDVGEPVPAVAGQNTQTSVTGIHEAADRNVGLFELHEFEAKSPINGPREEICWILERLTKALKNELDDMAREEGMLIN</sequence>
<evidence type="ECO:0000256" key="3">
    <source>
        <dbReference type="ARBA" id="ARBA00022692"/>
    </source>
</evidence>
<feature type="transmembrane region" description="Helical" evidence="9">
    <location>
        <begin position="31"/>
        <end position="57"/>
    </location>
</feature>
<dbReference type="InterPro" id="IPR003280">
    <property type="entry name" value="2pore_dom_K_chnl"/>
</dbReference>
<dbReference type="EMBL" id="JAGPXC010000010">
    <property type="protein sequence ID" value="KAH6645854.1"/>
    <property type="molecule type" value="Genomic_DNA"/>
</dbReference>
<reference evidence="11" key="1">
    <citation type="journal article" date="2021" name="Nat. Commun.">
        <title>Genetic determinants of endophytism in the Arabidopsis root mycobiome.</title>
        <authorList>
            <person name="Mesny F."/>
            <person name="Miyauchi S."/>
            <person name="Thiergart T."/>
            <person name="Pickel B."/>
            <person name="Atanasova L."/>
            <person name="Karlsson M."/>
            <person name="Huettel B."/>
            <person name="Barry K.W."/>
            <person name="Haridas S."/>
            <person name="Chen C."/>
            <person name="Bauer D."/>
            <person name="Andreopoulos W."/>
            <person name="Pangilinan J."/>
            <person name="LaButti K."/>
            <person name="Riley R."/>
            <person name="Lipzen A."/>
            <person name="Clum A."/>
            <person name="Drula E."/>
            <person name="Henrissat B."/>
            <person name="Kohler A."/>
            <person name="Grigoriev I.V."/>
            <person name="Martin F.M."/>
            <person name="Hacquard S."/>
        </authorList>
    </citation>
    <scope>NUCLEOTIDE SEQUENCE</scope>
    <source>
        <strain evidence="11">MPI-SDFR-AT-0073</strain>
    </source>
</reference>
<keyword evidence="3 8" id="KW-0812">Transmembrane</keyword>
<evidence type="ECO:0000256" key="2">
    <source>
        <dbReference type="ARBA" id="ARBA00022448"/>
    </source>
</evidence>
<evidence type="ECO:0000256" key="9">
    <source>
        <dbReference type="SAM" id="Phobius"/>
    </source>
</evidence>
<evidence type="ECO:0000256" key="1">
    <source>
        <dbReference type="ARBA" id="ARBA00004141"/>
    </source>
</evidence>
<evidence type="ECO:0000256" key="8">
    <source>
        <dbReference type="RuleBase" id="RU003857"/>
    </source>
</evidence>
<dbReference type="GeneID" id="70138207"/>
<comment type="caution">
    <text evidence="11">The sequence shown here is derived from an EMBL/GenBank/DDBJ whole genome shotgun (WGS) entry which is preliminary data.</text>
</comment>
<evidence type="ECO:0000313" key="12">
    <source>
        <dbReference type="Proteomes" id="UP000758603"/>
    </source>
</evidence>
<accession>A0A9P8RHE1</accession>
<keyword evidence="5 8" id="KW-0406">Ion transport</keyword>
<dbReference type="Gene3D" id="1.10.287.70">
    <property type="match status" value="2"/>
</dbReference>
<comment type="similarity">
    <text evidence="8">Belongs to the two pore domain potassium channel (TC 1.A.1.8) family.</text>
</comment>
<dbReference type="OrthoDB" id="297496at2759"/>
<feature type="domain" description="Potassium channel" evidence="10">
    <location>
        <begin position="334"/>
        <end position="405"/>
    </location>
</feature>
<proteinExistence type="inferred from homology"/>
<protein>
    <recommendedName>
        <fullName evidence="10">Potassium channel domain-containing protein</fullName>
    </recommendedName>
</protein>
<gene>
    <name evidence="11" type="ORF">BKA67DRAFT_695807</name>
</gene>
<feature type="transmembrane region" description="Helical" evidence="9">
    <location>
        <begin position="103"/>
        <end position="122"/>
    </location>
</feature>
<evidence type="ECO:0000256" key="6">
    <source>
        <dbReference type="ARBA" id="ARBA00023136"/>
    </source>
</evidence>
<feature type="domain" description="Potassium channel" evidence="10">
    <location>
        <begin position="192"/>
        <end position="263"/>
    </location>
</feature>
<dbReference type="GO" id="GO:0030322">
    <property type="term" value="P:stabilization of membrane potential"/>
    <property type="evidence" value="ECO:0007669"/>
    <property type="project" value="TreeGrafter"/>
</dbReference>
<dbReference type="InterPro" id="IPR013099">
    <property type="entry name" value="K_chnl_dom"/>
</dbReference>
<name>A0A9P8RHE1_9PEZI</name>
<evidence type="ECO:0000256" key="7">
    <source>
        <dbReference type="ARBA" id="ARBA00023303"/>
    </source>
</evidence>
<dbReference type="SUPFAM" id="SSF81324">
    <property type="entry name" value="Voltage-gated potassium channels"/>
    <property type="match status" value="2"/>
</dbReference>
<dbReference type="Pfam" id="PF07885">
    <property type="entry name" value="Ion_trans_2"/>
    <property type="match status" value="2"/>
</dbReference>
<evidence type="ECO:0000256" key="4">
    <source>
        <dbReference type="ARBA" id="ARBA00022989"/>
    </source>
</evidence>
<dbReference type="GO" id="GO:0022841">
    <property type="term" value="F:potassium ion leak channel activity"/>
    <property type="evidence" value="ECO:0007669"/>
    <property type="project" value="TreeGrafter"/>
</dbReference>
<feature type="transmembrane region" description="Helical" evidence="9">
    <location>
        <begin position="386"/>
        <end position="405"/>
    </location>
</feature>
<feature type="transmembrane region" description="Helical" evidence="9">
    <location>
        <begin position="240"/>
        <end position="259"/>
    </location>
</feature>
<keyword evidence="2 8" id="KW-0813">Transport</keyword>
<dbReference type="RefSeq" id="XP_045952368.1">
    <property type="nucleotide sequence ID" value="XM_046109316.1"/>
</dbReference>
<comment type="subcellular location">
    <subcellularLocation>
        <location evidence="1">Membrane</location>
        <topology evidence="1">Multi-pass membrane protein</topology>
    </subcellularLocation>
</comment>
<dbReference type="Proteomes" id="UP000758603">
    <property type="component" value="Unassembled WGS sequence"/>
</dbReference>
<dbReference type="PANTHER" id="PTHR11003:SF342">
    <property type="entry name" value="OUTWARD-RECTIFIER POTASSIUM CHANNEL TOK1"/>
    <property type="match status" value="1"/>
</dbReference>
<feature type="transmembrane region" description="Helical" evidence="9">
    <location>
        <begin position="327"/>
        <end position="348"/>
    </location>
</feature>
<evidence type="ECO:0000259" key="10">
    <source>
        <dbReference type="Pfam" id="PF07885"/>
    </source>
</evidence>
<feature type="transmembrane region" description="Helical" evidence="9">
    <location>
        <begin position="185"/>
        <end position="203"/>
    </location>
</feature>
<keyword evidence="12" id="KW-1185">Reference proteome</keyword>